<name>A0A1G1Z328_9BACT</name>
<accession>A0A1G1Z328</accession>
<protein>
    <submittedName>
        <fullName evidence="1">Uncharacterized protein</fullName>
    </submittedName>
</protein>
<dbReference type="EMBL" id="MHIR01000003">
    <property type="protein sequence ID" value="OGY58300.1"/>
    <property type="molecule type" value="Genomic_DNA"/>
</dbReference>
<dbReference type="PROSITE" id="PS51257">
    <property type="entry name" value="PROKAR_LIPOPROTEIN"/>
    <property type="match status" value="1"/>
</dbReference>
<evidence type="ECO:0000313" key="1">
    <source>
        <dbReference type="EMBL" id="OGY58300.1"/>
    </source>
</evidence>
<dbReference type="Proteomes" id="UP000177408">
    <property type="component" value="Unassembled WGS sequence"/>
</dbReference>
<comment type="caution">
    <text evidence="1">The sequence shown here is derived from an EMBL/GenBank/DDBJ whole genome shotgun (WGS) entry which is preliminary data.</text>
</comment>
<dbReference type="AlphaFoldDB" id="A0A1G1Z328"/>
<evidence type="ECO:0000313" key="2">
    <source>
        <dbReference type="Proteomes" id="UP000177408"/>
    </source>
</evidence>
<sequence length="79" mass="8706">MKKIVVLCIILAILAAGCATLALSPEERILAREFNKLALNPDEVNFIRSCGFNEKHLTARQKAYLMREGNALAGYGSVR</sequence>
<proteinExistence type="predicted"/>
<reference evidence="1 2" key="1">
    <citation type="journal article" date="2016" name="Nat. Commun.">
        <title>Thousands of microbial genomes shed light on interconnected biogeochemical processes in an aquifer system.</title>
        <authorList>
            <person name="Anantharaman K."/>
            <person name="Brown C.T."/>
            <person name="Hug L.A."/>
            <person name="Sharon I."/>
            <person name="Castelle C.J."/>
            <person name="Probst A.J."/>
            <person name="Thomas B.C."/>
            <person name="Singh A."/>
            <person name="Wilkins M.J."/>
            <person name="Karaoz U."/>
            <person name="Brodie E.L."/>
            <person name="Williams K.H."/>
            <person name="Hubbard S.S."/>
            <person name="Banfield J.F."/>
        </authorList>
    </citation>
    <scope>NUCLEOTIDE SEQUENCE [LARGE SCALE GENOMIC DNA]</scope>
</reference>
<gene>
    <name evidence="1" type="ORF">A3H67_01350</name>
</gene>
<organism evidence="1 2">
    <name type="scientific">Candidatus Buchananbacteria bacterium RIFCSPLOWO2_02_FULL_46_11b</name>
    <dbReference type="NCBI Taxonomy" id="1797548"/>
    <lineage>
        <taxon>Bacteria</taxon>
        <taxon>Candidatus Buchananiibacteriota</taxon>
    </lineage>
</organism>